<evidence type="ECO:0000259" key="2">
    <source>
        <dbReference type="Pfam" id="PF07238"/>
    </source>
</evidence>
<feature type="domain" description="PilZ" evidence="2">
    <location>
        <begin position="125"/>
        <end position="198"/>
    </location>
</feature>
<feature type="region of interest" description="Disordered" evidence="1">
    <location>
        <begin position="1"/>
        <end position="33"/>
    </location>
</feature>
<sequence length="215" mass="23723">MFNDEKSDETRSAVAGAPPATPMSAQERRSGQRHMSILRVGKMRTPRGEDFCLIRNISAGGLMAKLYRPVQVGEHVVIELRAERRLAGEIRWTRDDAAGIQFDEPIDVAALLADREEFVDGRHPRPPRLSHRCRATMRLGADYHRVTVVDISQGGVKLAVDKPVAIGADAVITMEGFRAVAGVVRWCSDGQAGIAFNQVIPYPELTGWLRGQSPR</sequence>
<feature type="domain" description="PilZ" evidence="2">
    <location>
        <begin position="27"/>
        <end position="110"/>
    </location>
</feature>
<dbReference type="Pfam" id="PF07238">
    <property type="entry name" value="PilZ"/>
    <property type="match status" value="2"/>
</dbReference>
<accession>A0ABS6BDF7</accession>
<reference evidence="3 4" key="1">
    <citation type="submission" date="2021-06" db="EMBL/GenBank/DDBJ databases">
        <title>Sphingomonas sp. XMGL2, whole genome shotgun sequencing project.</title>
        <authorList>
            <person name="Zhao G."/>
            <person name="Shen L."/>
        </authorList>
    </citation>
    <scope>NUCLEOTIDE SEQUENCE [LARGE SCALE GENOMIC DNA]</scope>
    <source>
        <strain evidence="3 4">XMGL2</strain>
    </source>
</reference>
<dbReference type="Proteomes" id="UP000776276">
    <property type="component" value="Unassembled WGS sequence"/>
</dbReference>
<proteinExistence type="predicted"/>
<comment type="caution">
    <text evidence="3">The sequence shown here is derived from an EMBL/GenBank/DDBJ whole genome shotgun (WGS) entry which is preliminary data.</text>
</comment>
<evidence type="ECO:0000313" key="3">
    <source>
        <dbReference type="EMBL" id="MBU3076348.1"/>
    </source>
</evidence>
<evidence type="ECO:0000313" key="4">
    <source>
        <dbReference type="Proteomes" id="UP000776276"/>
    </source>
</evidence>
<organism evidence="3 4">
    <name type="scientific">Sphingomonas quercus</name>
    <dbReference type="NCBI Taxonomy" id="2842451"/>
    <lineage>
        <taxon>Bacteria</taxon>
        <taxon>Pseudomonadati</taxon>
        <taxon>Pseudomonadota</taxon>
        <taxon>Alphaproteobacteria</taxon>
        <taxon>Sphingomonadales</taxon>
        <taxon>Sphingomonadaceae</taxon>
        <taxon>Sphingomonas</taxon>
    </lineage>
</organism>
<dbReference type="EMBL" id="JAHKRT010000001">
    <property type="protein sequence ID" value="MBU3076348.1"/>
    <property type="molecule type" value="Genomic_DNA"/>
</dbReference>
<feature type="compositionally biased region" description="Basic and acidic residues" evidence="1">
    <location>
        <begin position="1"/>
        <end position="11"/>
    </location>
</feature>
<dbReference type="RefSeq" id="WP_216318376.1">
    <property type="nucleotide sequence ID" value="NZ_JAHKRT010000001.1"/>
</dbReference>
<protein>
    <submittedName>
        <fullName evidence="3">PilZ domain-containing protein</fullName>
    </submittedName>
</protein>
<dbReference type="InterPro" id="IPR009875">
    <property type="entry name" value="PilZ_domain"/>
</dbReference>
<evidence type="ECO:0000256" key="1">
    <source>
        <dbReference type="SAM" id="MobiDB-lite"/>
    </source>
</evidence>
<name>A0ABS6BDF7_9SPHN</name>
<keyword evidence="4" id="KW-1185">Reference proteome</keyword>
<gene>
    <name evidence="3" type="ORF">KOF26_00600</name>
</gene>